<proteinExistence type="predicted"/>
<accession>A0A2C5YAX4</accession>
<evidence type="ECO:0000313" key="3">
    <source>
        <dbReference type="Proteomes" id="UP000226192"/>
    </source>
</evidence>
<name>A0A2C5YAX4_9HYPO</name>
<evidence type="ECO:0008006" key="4">
    <source>
        <dbReference type="Google" id="ProtNLM"/>
    </source>
</evidence>
<gene>
    <name evidence="2" type="ORF">CDD81_4231</name>
</gene>
<organism evidence="2 3">
    <name type="scientific">Ophiocordyceps australis</name>
    <dbReference type="NCBI Taxonomy" id="1399860"/>
    <lineage>
        <taxon>Eukaryota</taxon>
        <taxon>Fungi</taxon>
        <taxon>Dikarya</taxon>
        <taxon>Ascomycota</taxon>
        <taxon>Pezizomycotina</taxon>
        <taxon>Sordariomycetes</taxon>
        <taxon>Hypocreomycetidae</taxon>
        <taxon>Hypocreales</taxon>
        <taxon>Ophiocordycipitaceae</taxon>
        <taxon>Ophiocordyceps</taxon>
    </lineage>
</organism>
<sequence length="379" mass="41507">MASLSHLASTRVSALAMMATRSQDQQLVASVAAEHPLDAAAYLEDGGARGSEPYNWSEAYESGSRCCVVPSFGWHPWFSHHLYDDGEGRAAAGATGRAAKMAHYRAILSPSPPDDFIDALPTPLPLSCFISTTRNRLHDNPNALIGEVGLDKAFRLPEEAEAGSDAGHDGLTPGTRHGRRLSPYRVNMAHQQAILSAQLRLAGEERRPVSVHGVQAHGVLYETLSACWKGQERRVLSRRQRRLVAAGAQDESDDDNDDGETKPFPPRICLHSFSGSVEILRQWLHPSVPAKVFVSFSSAVNLGSEGGRARLDDVVRAVPDDRILVESDVHQAGPAMEAALEDMYRRVCRAKKWRLAEGVYLMRCNFDDFVFGSRQADKG</sequence>
<reference evidence="2 3" key="1">
    <citation type="submission" date="2017-06" db="EMBL/GenBank/DDBJ databases">
        <title>Ant-infecting Ophiocordyceps genomes reveal a high diversity of potential behavioral manipulation genes and a possible major role for enterotoxins.</title>
        <authorList>
            <person name="De Bekker C."/>
            <person name="Evans H.C."/>
            <person name="Brachmann A."/>
            <person name="Hughes D.P."/>
        </authorList>
    </citation>
    <scope>NUCLEOTIDE SEQUENCE [LARGE SCALE GENOMIC DNA]</scope>
    <source>
        <strain evidence="2 3">Map64</strain>
    </source>
</reference>
<dbReference type="InterPro" id="IPR001130">
    <property type="entry name" value="TatD-like"/>
</dbReference>
<dbReference type="Proteomes" id="UP000226192">
    <property type="component" value="Unassembled WGS sequence"/>
</dbReference>
<keyword evidence="3" id="KW-1185">Reference proteome</keyword>
<dbReference type="Pfam" id="PF01026">
    <property type="entry name" value="TatD_DNase"/>
    <property type="match status" value="1"/>
</dbReference>
<dbReference type="EMBL" id="NJET01000028">
    <property type="protein sequence ID" value="PHH64620.1"/>
    <property type="molecule type" value="Genomic_DNA"/>
</dbReference>
<dbReference type="Gene3D" id="3.20.20.140">
    <property type="entry name" value="Metal-dependent hydrolases"/>
    <property type="match status" value="1"/>
</dbReference>
<dbReference type="SUPFAM" id="SSF51556">
    <property type="entry name" value="Metallo-dependent hydrolases"/>
    <property type="match status" value="1"/>
</dbReference>
<dbReference type="AlphaFoldDB" id="A0A2C5YAX4"/>
<dbReference type="PANTHER" id="PTHR47345:SF1">
    <property type="entry name" value="CUT9-INTERACTING PROTEIN SCN1"/>
    <property type="match status" value="1"/>
</dbReference>
<protein>
    <recommendedName>
        <fullName evidence="4">Cut9 interacting protein Scn1</fullName>
    </recommendedName>
</protein>
<dbReference type="OrthoDB" id="413993at2759"/>
<comment type="caution">
    <text evidence="2">The sequence shown here is derived from an EMBL/GenBank/DDBJ whole genome shotgun (WGS) entry which is preliminary data.</text>
</comment>
<evidence type="ECO:0000256" key="1">
    <source>
        <dbReference type="SAM" id="MobiDB-lite"/>
    </source>
</evidence>
<evidence type="ECO:0000313" key="2">
    <source>
        <dbReference type="EMBL" id="PHH64620.1"/>
    </source>
</evidence>
<dbReference type="InterPro" id="IPR053044">
    <property type="entry name" value="Metallo-hydrolase/TatD-type"/>
</dbReference>
<dbReference type="PANTHER" id="PTHR47345">
    <property type="entry name" value="CUT9-INTERACTING PROTEIN SCN1"/>
    <property type="match status" value="1"/>
</dbReference>
<feature type="region of interest" description="Disordered" evidence="1">
    <location>
        <begin position="160"/>
        <end position="179"/>
    </location>
</feature>
<dbReference type="InterPro" id="IPR032466">
    <property type="entry name" value="Metal_Hydrolase"/>
</dbReference>
<dbReference type="GO" id="GO:0016788">
    <property type="term" value="F:hydrolase activity, acting on ester bonds"/>
    <property type="evidence" value="ECO:0007669"/>
    <property type="project" value="InterPro"/>
</dbReference>